<sequence length="132" mass="15573">MKQLTTHTHTNCFFSNSPANQWLQLDIGPPTMITGLVSKGRLDSRKKQWVTKYKISYSNDTEKWHFYRDAPHLDPKEFGGNMDKDIERYHYLNSPFVARYVRFHPLDWQHHISMRAGVIGCPYKGRPTSFKK</sequence>
<reference evidence="3" key="3">
    <citation type="submission" date="2015-06" db="UniProtKB">
        <authorList>
            <consortium name="EnsemblMetazoa"/>
        </authorList>
    </citation>
    <scope>IDENTIFICATION</scope>
</reference>
<evidence type="ECO:0000313" key="2">
    <source>
        <dbReference type="EMBL" id="ESN93060.1"/>
    </source>
</evidence>
<dbReference type="EnsemblMetazoa" id="HelroT69241">
    <property type="protein sequence ID" value="HelroP69241"/>
    <property type="gene ID" value="HelroG69241"/>
</dbReference>
<evidence type="ECO:0000313" key="3">
    <source>
        <dbReference type="EnsemblMetazoa" id="HelroP69241"/>
    </source>
</evidence>
<feature type="domain" description="F5/8 type C" evidence="1">
    <location>
        <begin position="1"/>
        <end position="121"/>
    </location>
</feature>
<evidence type="ECO:0000259" key="1">
    <source>
        <dbReference type="PROSITE" id="PS50022"/>
    </source>
</evidence>
<name>T1FZR6_HELRO</name>
<dbReference type="EMBL" id="KB097639">
    <property type="protein sequence ID" value="ESN93060.1"/>
    <property type="molecule type" value="Genomic_DNA"/>
</dbReference>
<dbReference type="CDD" id="cd00057">
    <property type="entry name" value="FA58C"/>
    <property type="match status" value="1"/>
</dbReference>
<dbReference type="CTD" id="20214314"/>
<dbReference type="HOGENOM" id="CLU_030066_5_1_1"/>
<dbReference type="AlphaFoldDB" id="T1FZR6"/>
<dbReference type="EMBL" id="AMQM01001992">
    <property type="status" value="NOT_ANNOTATED_CDS"/>
    <property type="molecule type" value="Genomic_DNA"/>
</dbReference>
<dbReference type="PROSITE" id="PS01286">
    <property type="entry name" value="FA58C_2"/>
    <property type="match status" value="1"/>
</dbReference>
<dbReference type="Pfam" id="PF00754">
    <property type="entry name" value="F5_F8_type_C"/>
    <property type="match status" value="1"/>
</dbReference>
<dbReference type="Proteomes" id="UP000015101">
    <property type="component" value="Unassembled WGS sequence"/>
</dbReference>
<dbReference type="GeneID" id="20214314"/>
<dbReference type="InParanoid" id="T1FZR6"/>
<dbReference type="PANTHER" id="PTHR24543:SF334">
    <property type="entry name" value="F5_8 TYPE C DOMAIN-CONTAINING PROTEIN"/>
    <property type="match status" value="1"/>
</dbReference>
<organism evidence="3 4">
    <name type="scientific">Helobdella robusta</name>
    <name type="common">Californian leech</name>
    <dbReference type="NCBI Taxonomy" id="6412"/>
    <lineage>
        <taxon>Eukaryota</taxon>
        <taxon>Metazoa</taxon>
        <taxon>Spiralia</taxon>
        <taxon>Lophotrochozoa</taxon>
        <taxon>Annelida</taxon>
        <taxon>Clitellata</taxon>
        <taxon>Hirudinea</taxon>
        <taxon>Rhynchobdellida</taxon>
        <taxon>Glossiphoniidae</taxon>
        <taxon>Helobdella</taxon>
    </lineage>
</organism>
<dbReference type="SMART" id="SM00231">
    <property type="entry name" value="FA58C"/>
    <property type="match status" value="1"/>
</dbReference>
<dbReference type="Gene3D" id="2.60.120.260">
    <property type="entry name" value="Galactose-binding domain-like"/>
    <property type="match status" value="1"/>
</dbReference>
<dbReference type="PROSITE" id="PS50022">
    <property type="entry name" value="FA58C_3"/>
    <property type="match status" value="1"/>
</dbReference>
<dbReference type="SUPFAM" id="SSF49785">
    <property type="entry name" value="Galactose-binding domain-like"/>
    <property type="match status" value="1"/>
</dbReference>
<reference evidence="2 4" key="2">
    <citation type="journal article" date="2013" name="Nature">
        <title>Insights into bilaterian evolution from three spiralian genomes.</title>
        <authorList>
            <person name="Simakov O."/>
            <person name="Marletaz F."/>
            <person name="Cho S.J."/>
            <person name="Edsinger-Gonzales E."/>
            <person name="Havlak P."/>
            <person name="Hellsten U."/>
            <person name="Kuo D.H."/>
            <person name="Larsson T."/>
            <person name="Lv J."/>
            <person name="Arendt D."/>
            <person name="Savage R."/>
            <person name="Osoegawa K."/>
            <person name="de Jong P."/>
            <person name="Grimwood J."/>
            <person name="Chapman J.A."/>
            <person name="Shapiro H."/>
            <person name="Aerts A."/>
            <person name="Otillar R.P."/>
            <person name="Terry A.Y."/>
            <person name="Boore J.L."/>
            <person name="Grigoriev I.V."/>
            <person name="Lindberg D.R."/>
            <person name="Seaver E.C."/>
            <person name="Weisblat D.A."/>
            <person name="Putnam N.H."/>
            <person name="Rokhsar D.S."/>
        </authorList>
    </citation>
    <scope>NUCLEOTIDE SEQUENCE</scope>
</reference>
<keyword evidence="4" id="KW-1185">Reference proteome</keyword>
<proteinExistence type="predicted"/>
<dbReference type="STRING" id="6412.T1FZR6"/>
<dbReference type="InterPro" id="IPR008979">
    <property type="entry name" value="Galactose-bd-like_sf"/>
</dbReference>
<dbReference type="KEGG" id="hro:HELRODRAFT_69241"/>
<gene>
    <name evidence="3" type="primary">20214314</name>
    <name evidence="2" type="ORF">HELRODRAFT_69241</name>
</gene>
<protein>
    <recommendedName>
        <fullName evidence="1">F5/8 type C domain-containing protein</fullName>
    </recommendedName>
</protein>
<dbReference type="RefSeq" id="XP_009028791.1">
    <property type="nucleotide sequence ID" value="XM_009030543.1"/>
</dbReference>
<dbReference type="InterPro" id="IPR000421">
    <property type="entry name" value="FA58C"/>
</dbReference>
<dbReference type="OrthoDB" id="9973968at2759"/>
<evidence type="ECO:0000313" key="4">
    <source>
        <dbReference type="Proteomes" id="UP000015101"/>
    </source>
</evidence>
<reference evidence="4" key="1">
    <citation type="submission" date="2012-12" db="EMBL/GenBank/DDBJ databases">
        <authorList>
            <person name="Hellsten U."/>
            <person name="Grimwood J."/>
            <person name="Chapman J.A."/>
            <person name="Shapiro H."/>
            <person name="Aerts A."/>
            <person name="Otillar R.P."/>
            <person name="Terry A.Y."/>
            <person name="Boore J.L."/>
            <person name="Simakov O."/>
            <person name="Marletaz F."/>
            <person name="Cho S.-J."/>
            <person name="Edsinger-Gonzales E."/>
            <person name="Havlak P."/>
            <person name="Kuo D.-H."/>
            <person name="Larsson T."/>
            <person name="Lv J."/>
            <person name="Arendt D."/>
            <person name="Savage R."/>
            <person name="Osoegawa K."/>
            <person name="de Jong P."/>
            <person name="Lindberg D.R."/>
            <person name="Seaver E.C."/>
            <person name="Weisblat D.A."/>
            <person name="Putnam N.H."/>
            <person name="Grigoriev I.V."/>
            <person name="Rokhsar D.S."/>
        </authorList>
    </citation>
    <scope>NUCLEOTIDE SEQUENCE</scope>
</reference>
<dbReference type="OMA" id="YLIMSST"/>
<dbReference type="PANTHER" id="PTHR24543">
    <property type="entry name" value="MULTICOPPER OXIDASE-RELATED"/>
    <property type="match status" value="1"/>
</dbReference>
<accession>T1FZR6</accession>